<name>A0A819EX34_9BILA</name>
<organism evidence="3 4">
    <name type="scientific">Adineta steineri</name>
    <dbReference type="NCBI Taxonomy" id="433720"/>
    <lineage>
        <taxon>Eukaryota</taxon>
        <taxon>Metazoa</taxon>
        <taxon>Spiralia</taxon>
        <taxon>Gnathifera</taxon>
        <taxon>Rotifera</taxon>
        <taxon>Eurotatoria</taxon>
        <taxon>Bdelloidea</taxon>
        <taxon>Adinetida</taxon>
        <taxon>Adinetidae</taxon>
        <taxon>Adineta</taxon>
    </lineage>
</organism>
<sequence length="575" mass="68030">MSMKTIFEFLPNENLLQCFHYLNIIDIFHSFDQLNHRFNSLIRNIPFSLNFQNIQNKFQCDQFCMKMSMDGTIKNQLYSLHLSNQNTWYPVHFFLSKFSLLQFSHLRSITLHSVTRNNWKSIQPMISSISELSSFRIIDGERLSNEIISVLVMTQLQTLFIPMQLLRESIPDINFSSIMHLSIYKCNFDVLFILFNNAPKLNYLKIKHISGNTSNVTTDDIRCIANPANNLKTLHIDGFDNNADYLFSLLKRTPNLENLIILCSHYDQNMTNANVWQSLITTSLPHLKNFKFKFDFSRSSFSYINEQSLKEFQNDFWYNEHHAYTEVSIAKSSASIYTIPYPSDRFEFLFEFHRYYDESIDNTNTFNNVKELIFNPVICSEKCQYHFSNVNLLSLGDPHLFFANRIQMNYSHLKHLQTMVNLSNIKHLTLLHGSQMESIDVFKEIIKSTTQLTSLEMKLSELKLLFEDDEICKYFTESIRKLKISYDPLSKPYRLKPFYKILINLKELKCSLNELDTLLLIKNLPILTYLEIYIFSYEYETFWVREEVQKLGLDITADCDCDDYPRNLFIWINRN</sequence>
<evidence type="ECO:0000313" key="4">
    <source>
        <dbReference type="Proteomes" id="UP000663844"/>
    </source>
</evidence>
<proteinExistence type="predicted"/>
<gene>
    <name evidence="2" type="ORF">JYZ213_LOCUS16299</name>
    <name evidence="3" type="ORF">OXD698_LOCUS21594</name>
</gene>
<reference evidence="3" key="1">
    <citation type="submission" date="2021-02" db="EMBL/GenBank/DDBJ databases">
        <authorList>
            <person name="Nowell W R."/>
        </authorList>
    </citation>
    <scope>NUCLEOTIDE SEQUENCE</scope>
</reference>
<dbReference type="AlphaFoldDB" id="A0A819EX34"/>
<dbReference type="Gene3D" id="3.80.10.10">
    <property type="entry name" value="Ribonuclease Inhibitor"/>
    <property type="match status" value="1"/>
</dbReference>
<evidence type="ECO:0000313" key="3">
    <source>
        <dbReference type="EMBL" id="CAF3857036.1"/>
    </source>
</evidence>
<dbReference type="Proteomes" id="UP000663844">
    <property type="component" value="Unassembled WGS sequence"/>
</dbReference>
<dbReference type="SUPFAM" id="SSF52047">
    <property type="entry name" value="RNI-like"/>
    <property type="match status" value="1"/>
</dbReference>
<dbReference type="InterPro" id="IPR032675">
    <property type="entry name" value="LRR_dom_sf"/>
</dbReference>
<dbReference type="EMBL" id="CAJNOG010000145">
    <property type="protein sequence ID" value="CAF1006676.1"/>
    <property type="molecule type" value="Genomic_DNA"/>
</dbReference>
<feature type="domain" description="F-box" evidence="1">
    <location>
        <begin position="4"/>
        <end position="54"/>
    </location>
</feature>
<dbReference type="PROSITE" id="PS50181">
    <property type="entry name" value="FBOX"/>
    <property type="match status" value="1"/>
</dbReference>
<accession>A0A819EX34</accession>
<protein>
    <recommendedName>
        <fullName evidence="1">F-box domain-containing protein</fullName>
    </recommendedName>
</protein>
<evidence type="ECO:0000259" key="1">
    <source>
        <dbReference type="PROSITE" id="PS50181"/>
    </source>
</evidence>
<evidence type="ECO:0000313" key="2">
    <source>
        <dbReference type="EMBL" id="CAF1006676.1"/>
    </source>
</evidence>
<comment type="caution">
    <text evidence="3">The sequence shown here is derived from an EMBL/GenBank/DDBJ whole genome shotgun (WGS) entry which is preliminary data.</text>
</comment>
<dbReference type="EMBL" id="CAJOAZ010001787">
    <property type="protein sequence ID" value="CAF3857036.1"/>
    <property type="molecule type" value="Genomic_DNA"/>
</dbReference>
<dbReference type="InterPro" id="IPR001810">
    <property type="entry name" value="F-box_dom"/>
</dbReference>
<dbReference type="Proteomes" id="UP000663845">
    <property type="component" value="Unassembled WGS sequence"/>
</dbReference>